<keyword evidence="4" id="KW-0238">DNA-binding</keyword>
<feature type="region of interest" description="Disordered" evidence="8">
    <location>
        <begin position="82"/>
        <end position="111"/>
    </location>
</feature>
<dbReference type="InterPro" id="IPR004827">
    <property type="entry name" value="bZIP"/>
</dbReference>
<evidence type="ECO:0000256" key="6">
    <source>
        <dbReference type="ARBA" id="ARBA00023242"/>
    </source>
</evidence>
<evidence type="ECO:0000256" key="1">
    <source>
        <dbReference type="ARBA" id="ARBA00004123"/>
    </source>
</evidence>
<dbReference type="GO" id="GO:0043565">
    <property type="term" value="F:sequence-specific DNA binding"/>
    <property type="evidence" value="ECO:0007669"/>
    <property type="project" value="InterPro"/>
</dbReference>
<dbReference type="Pfam" id="PF14144">
    <property type="entry name" value="DOG1"/>
    <property type="match status" value="1"/>
</dbReference>
<organism evidence="11 12">
    <name type="scientific">Vanilla planifolia</name>
    <name type="common">Vanilla</name>
    <dbReference type="NCBI Taxonomy" id="51239"/>
    <lineage>
        <taxon>Eukaryota</taxon>
        <taxon>Viridiplantae</taxon>
        <taxon>Streptophyta</taxon>
        <taxon>Embryophyta</taxon>
        <taxon>Tracheophyta</taxon>
        <taxon>Spermatophyta</taxon>
        <taxon>Magnoliopsida</taxon>
        <taxon>Liliopsida</taxon>
        <taxon>Asparagales</taxon>
        <taxon>Orchidaceae</taxon>
        <taxon>Vanilloideae</taxon>
        <taxon>Vanilleae</taxon>
        <taxon>Vanilla</taxon>
    </lineage>
</organism>
<dbReference type="InterPro" id="IPR046347">
    <property type="entry name" value="bZIP_sf"/>
</dbReference>
<evidence type="ECO:0000256" key="4">
    <source>
        <dbReference type="ARBA" id="ARBA00023125"/>
    </source>
</evidence>
<sequence>MADHRAGETGLWDSGPSSQIPSHPFSPAPTNFLPFQLLNEMEFVQGGGYFGELEEALMQGFPRINDGDTKGFHPGRMPTLEMFPSWPMGQHQRTRGNSQSAENSETEHSVRRRDFAELFPEKQGDQQMMNCGAWKAEAGEEANQQPGLQEKMKLSTGKDGKNVDAKTLRRLAQNREAARKSRLRKKAYVQQLENSRMKLAQLEQHLQRTSSQGLLLVGATTSGSISSDANIFNMDYTRWLEKNYKHMTNLRDGLYANLPDNNLQVIVDECLMHYDEIFQLKGIVVKYDVFHLITGMWATPVERCFLWIGGFRPSELLKILMPYVDPLTESQLVGFCNLKHSSQQAEDALSQGIEQLQKSLAETLAGASLSMSEDGNLDENYMGYMTMALGKLSKLEGFVKQADHLRQQILHQLRRILTIRQAARCLLAMGEYNSRLRDLSSLWSSGSRESSRKNERPFFTTEANLHILQQTIYAHFLPSNSSC</sequence>
<name>A0A835QVT1_VANPL</name>
<feature type="region of interest" description="Disordered" evidence="8">
    <location>
        <begin position="1"/>
        <end position="27"/>
    </location>
</feature>
<reference evidence="11 12" key="1">
    <citation type="journal article" date="2020" name="Nat. Food">
        <title>A phased Vanilla planifolia genome enables genetic improvement of flavour and production.</title>
        <authorList>
            <person name="Hasing T."/>
            <person name="Tang H."/>
            <person name="Brym M."/>
            <person name="Khazi F."/>
            <person name="Huang T."/>
            <person name="Chambers A.H."/>
        </authorList>
    </citation>
    <scope>NUCLEOTIDE SEQUENCE [LARGE SCALE GENOMIC DNA]</scope>
    <source>
        <tissue evidence="11">Leaf</tissue>
    </source>
</reference>
<gene>
    <name evidence="11" type="ORF">HPP92_011493</name>
</gene>
<dbReference type="Pfam" id="PF00170">
    <property type="entry name" value="bZIP_1"/>
    <property type="match status" value="1"/>
</dbReference>
<keyword evidence="12" id="KW-1185">Reference proteome</keyword>
<dbReference type="GO" id="GO:0003700">
    <property type="term" value="F:DNA-binding transcription factor activity"/>
    <property type="evidence" value="ECO:0007669"/>
    <property type="project" value="InterPro"/>
</dbReference>
<comment type="caution">
    <text evidence="11">The sequence shown here is derived from an EMBL/GenBank/DDBJ whole genome shotgun (WGS) entry which is preliminary data.</text>
</comment>
<dbReference type="PANTHER" id="PTHR45693:SF9">
    <property type="entry name" value="TRANSCRIPTION FACTOR TGA9"/>
    <property type="match status" value="1"/>
</dbReference>
<comment type="similarity">
    <text evidence="2">Belongs to the bZIP family.</text>
</comment>
<keyword evidence="3" id="KW-0805">Transcription regulation</keyword>
<feature type="coiled-coil region" evidence="7">
    <location>
        <begin position="185"/>
        <end position="212"/>
    </location>
</feature>
<keyword evidence="7" id="KW-0175">Coiled coil</keyword>
<dbReference type="SUPFAM" id="SSF57959">
    <property type="entry name" value="Leucine zipper domain"/>
    <property type="match status" value="1"/>
</dbReference>
<dbReference type="GO" id="GO:0006351">
    <property type="term" value="P:DNA-templated transcription"/>
    <property type="evidence" value="ECO:0007669"/>
    <property type="project" value="InterPro"/>
</dbReference>
<dbReference type="GO" id="GO:0005634">
    <property type="term" value="C:nucleus"/>
    <property type="evidence" value="ECO:0007669"/>
    <property type="project" value="UniProtKB-SubCell"/>
</dbReference>
<protein>
    <submittedName>
        <fullName evidence="11">Uncharacterized protein</fullName>
    </submittedName>
</protein>
<evidence type="ECO:0000313" key="12">
    <source>
        <dbReference type="Proteomes" id="UP000636800"/>
    </source>
</evidence>
<evidence type="ECO:0000259" key="10">
    <source>
        <dbReference type="PROSITE" id="PS51806"/>
    </source>
</evidence>
<evidence type="ECO:0000256" key="3">
    <source>
        <dbReference type="ARBA" id="ARBA00023015"/>
    </source>
</evidence>
<keyword evidence="5" id="KW-0804">Transcription</keyword>
<dbReference type="AlphaFoldDB" id="A0A835QVT1"/>
<dbReference type="PROSITE" id="PS50217">
    <property type="entry name" value="BZIP"/>
    <property type="match status" value="1"/>
</dbReference>
<evidence type="ECO:0000256" key="2">
    <source>
        <dbReference type="ARBA" id="ARBA00007163"/>
    </source>
</evidence>
<dbReference type="OrthoDB" id="775589at2759"/>
<dbReference type="Gene3D" id="1.20.5.170">
    <property type="match status" value="1"/>
</dbReference>
<feature type="domain" description="DOG1" evidence="10">
    <location>
        <begin position="229"/>
        <end position="446"/>
    </location>
</feature>
<keyword evidence="6" id="KW-0539">Nucleus</keyword>
<dbReference type="EMBL" id="JADCNL010000005">
    <property type="protein sequence ID" value="KAG0480635.1"/>
    <property type="molecule type" value="Genomic_DNA"/>
</dbReference>
<evidence type="ECO:0000259" key="9">
    <source>
        <dbReference type="PROSITE" id="PS50217"/>
    </source>
</evidence>
<evidence type="ECO:0000256" key="8">
    <source>
        <dbReference type="SAM" id="MobiDB-lite"/>
    </source>
</evidence>
<dbReference type="FunFam" id="1.20.5.170:FF:000019">
    <property type="entry name" value="BZIP family transcription factor"/>
    <property type="match status" value="1"/>
</dbReference>
<dbReference type="InterPro" id="IPR025422">
    <property type="entry name" value="TGA_domain"/>
</dbReference>
<dbReference type="PANTHER" id="PTHR45693">
    <property type="entry name" value="TRANSCRIPTION FACTOR TGA9"/>
    <property type="match status" value="1"/>
</dbReference>
<dbReference type="Proteomes" id="UP000636800">
    <property type="component" value="Chromosome 5"/>
</dbReference>
<evidence type="ECO:0000256" key="7">
    <source>
        <dbReference type="SAM" id="Coils"/>
    </source>
</evidence>
<feature type="domain" description="BZIP" evidence="9">
    <location>
        <begin position="164"/>
        <end position="208"/>
    </location>
</feature>
<accession>A0A835QVT1</accession>
<proteinExistence type="inferred from homology"/>
<evidence type="ECO:0000256" key="5">
    <source>
        <dbReference type="ARBA" id="ARBA00023163"/>
    </source>
</evidence>
<dbReference type="PROSITE" id="PS51806">
    <property type="entry name" value="DOG1"/>
    <property type="match status" value="1"/>
</dbReference>
<evidence type="ECO:0000313" key="11">
    <source>
        <dbReference type="EMBL" id="KAG0480635.1"/>
    </source>
</evidence>
<dbReference type="PROSITE" id="PS00036">
    <property type="entry name" value="BZIP_BASIC"/>
    <property type="match status" value="1"/>
</dbReference>
<dbReference type="SMART" id="SM00338">
    <property type="entry name" value="BRLZ"/>
    <property type="match status" value="1"/>
</dbReference>
<comment type="subcellular location">
    <subcellularLocation>
        <location evidence="1">Nucleus</location>
    </subcellularLocation>
</comment>